<dbReference type="AlphaFoldDB" id="A0A183H4R5"/>
<evidence type="ECO:0000313" key="2">
    <source>
        <dbReference type="Proteomes" id="UP000267606"/>
    </source>
</evidence>
<gene>
    <name evidence="1" type="ORF">OFLC_LOCUS2475</name>
</gene>
<dbReference type="PANTHER" id="PTHR10492">
    <property type="match status" value="1"/>
</dbReference>
<protein>
    <submittedName>
        <fullName evidence="3">ATP-dependent DNA helicase</fullName>
    </submittedName>
</protein>
<dbReference type="STRING" id="387005.A0A183H4R5"/>
<dbReference type="PANTHER" id="PTHR10492:SF57">
    <property type="entry name" value="ATP-DEPENDENT DNA HELICASE"/>
    <property type="match status" value="1"/>
</dbReference>
<reference evidence="1 2" key="2">
    <citation type="submission" date="2018-11" db="EMBL/GenBank/DDBJ databases">
        <authorList>
            <consortium name="Pathogen Informatics"/>
        </authorList>
    </citation>
    <scope>NUCLEOTIDE SEQUENCE [LARGE SCALE GENOMIC DNA]</scope>
</reference>
<proteinExistence type="predicted"/>
<dbReference type="WBParaSite" id="OFLC_0000247401-mRNA-1">
    <property type="protein sequence ID" value="OFLC_0000247401-mRNA-1"/>
    <property type="gene ID" value="OFLC_0000247401"/>
</dbReference>
<evidence type="ECO:0000313" key="3">
    <source>
        <dbReference type="WBParaSite" id="OFLC_0000247401-mRNA-1"/>
    </source>
</evidence>
<name>A0A183H4R5_9BILA</name>
<keyword evidence="2" id="KW-1185">Reference proteome</keyword>
<evidence type="ECO:0000313" key="1">
    <source>
        <dbReference type="EMBL" id="VDO33105.1"/>
    </source>
</evidence>
<organism evidence="3">
    <name type="scientific">Onchocerca flexuosa</name>
    <dbReference type="NCBI Taxonomy" id="387005"/>
    <lineage>
        <taxon>Eukaryota</taxon>
        <taxon>Metazoa</taxon>
        <taxon>Ecdysozoa</taxon>
        <taxon>Nematoda</taxon>
        <taxon>Chromadorea</taxon>
        <taxon>Rhabditida</taxon>
        <taxon>Spirurina</taxon>
        <taxon>Spiruromorpha</taxon>
        <taxon>Filarioidea</taxon>
        <taxon>Onchocercidae</taxon>
        <taxon>Onchocerca</taxon>
    </lineage>
</organism>
<reference evidence="3" key="1">
    <citation type="submission" date="2016-06" db="UniProtKB">
        <authorList>
            <consortium name="WormBaseParasite"/>
        </authorList>
    </citation>
    <scope>IDENTIFICATION</scope>
</reference>
<accession>A0A183H4R5</accession>
<dbReference type="Proteomes" id="UP000267606">
    <property type="component" value="Unassembled WGS sequence"/>
</dbReference>
<dbReference type="EMBL" id="UZAJ01001429">
    <property type="protein sequence ID" value="VDO33105.1"/>
    <property type="molecule type" value="Genomic_DNA"/>
</dbReference>
<sequence>MTHGYCGILNPNSPCMIDEKCSRQYPRASVSNTVTGNYGYPLYRRRPTEDGGKLTTIQMRKDDFELYNRWRHAVFGVHPQKSDRNEVLNIDEIAQYQAKRHISSNKVMLRIDAPGETGKTFLIRLILAAIRSKMTPLLPGIRTTHCVLKLPLSMQFIGILTCNISITSGMGLG</sequence>